<reference evidence="3 4" key="1">
    <citation type="submission" date="2024-07" db="EMBL/GenBank/DDBJ databases">
        <title>Section-level genome sequencing and comparative genomics of Aspergillus sections Usti and Cavernicolus.</title>
        <authorList>
            <consortium name="Lawrence Berkeley National Laboratory"/>
            <person name="Nybo J.L."/>
            <person name="Vesth T.C."/>
            <person name="Theobald S."/>
            <person name="Frisvad J.C."/>
            <person name="Larsen T.O."/>
            <person name="Kjaerboelling I."/>
            <person name="Rothschild-Mancinelli K."/>
            <person name="Lyhne E.K."/>
            <person name="Kogle M.E."/>
            <person name="Barry K."/>
            <person name="Clum A."/>
            <person name="Na H."/>
            <person name="Ledsgaard L."/>
            <person name="Lin J."/>
            <person name="Lipzen A."/>
            <person name="Kuo A."/>
            <person name="Riley R."/>
            <person name="Mondo S."/>
            <person name="LaButti K."/>
            <person name="Haridas S."/>
            <person name="Pangalinan J."/>
            <person name="Salamov A.A."/>
            <person name="Simmons B.A."/>
            <person name="Magnuson J.K."/>
            <person name="Chen J."/>
            <person name="Drula E."/>
            <person name="Henrissat B."/>
            <person name="Wiebenga A."/>
            <person name="Lubbers R.J."/>
            <person name="Gomes A.C."/>
            <person name="Makela M.R."/>
            <person name="Stajich J."/>
            <person name="Grigoriev I.V."/>
            <person name="Mortensen U.H."/>
            <person name="De vries R.P."/>
            <person name="Baker S.E."/>
            <person name="Andersen M.R."/>
        </authorList>
    </citation>
    <scope>NUCLEOTIDE SEQUENCE [LARGE SCALE GENOMIC DNA]</scope>
    <source>
        <strain evidence="3 4">CBS 600.67</strain>
    </source>
</reference>
<dbReference type="PROSITE" id="PS51340">
    <property type="entry name" value="MOSC"/>
    <property type="match status" value="1"/>
</dbReference>
<feature type="transmembrane region" description="Helical" evidence="1">
    <location>
        <begin position="12"/>
        <end position="34"/>
    </location>
</feature>
<comment type="caution">
    <text evidence="3">The sequence shown here is derived from an EMBL/GenBank/DDBJ whole genome shotgun (WGS) entry which is preliminary data.</text>
</comment>
<dbReference type="PANTHER" id="PTHR14237:SF23">
    <property type="entry name" value="MOSC DOMAIN PROTEIN (AFU_ORTHOLOGUE AFUA_7G05900)"/>
    <property type="match status" value="1"/>
</dbReference>
<dbReference type="InterPro" id="IPR005303">
    <property type="entry name" value="MOCOS_middle"/>
</dbReference>
<keyword evidence="1" id="KW-0812">Transmembrane</keyword>
<sequence length="473" mass="52922">MLESSSQQDAILNTALAISGALLIAFLAVTRLSLAKTPKGCRKLGLPPGRSNLHDEYDPKYTLSVAENSIDETGRPGWRVKALFTYPIKSCAGIELDVADVVSTGFAFDRQFCFAEDLPPPTATTQSDPGTNWTARTLRDRDFNRLTLIRPEIWVPDPSASDYSLDLEEVKSNGVMVIYYPRVGHNILHSLFLYLGVHLNLITRENSYQIPLQPPPTPGRSNTYTTTPVKIWKDHPQAYDYGHHIPDSLHRFFTSHPYSQDRDQGRKRRRLTLFRVNPSNYRQIFRNAPRKNEIGFQPVTGFADAYPLHILNLTSVRDVASHCAYAIPSLSIRRFRANIILQGPDAFVEDTWKQIRISPPTWAPPPYFSAIEEKANNGAGEGTVIHTVCRTIRCKLPNVDPDTGIRHPAEPDKTLKGYRRIDPGDLTNACLGMQGVPALQEFRIRVGDAVSVLGTGEHRYIKMLAPGEVVEGV</sequence>
<accession>A0ABR4HD08</accession>
<evidence type="ECO:0000256" key="1">
    <source>
        <dbReference type="SAM" id="Phobius"/>
    </source>
</evidence>
<dbReference type="InterPro" id="IPR005302">
    <property type="entry name" value="MoCF_Sase_C"/>
</dbReference>
<evidence type="ECO:0000313" key="4">
    <source>
        <dbReference type="Proteomes" id="UP001610335"/>
    </source>
</evidence>
<proteinExistence type="predicted"/>
<dbReference type="SUPFAM" id="SSF50800">
    <property type="entry name" value="PK beta-barrel domain-like"/>
    <property type="match status" value="1"/>
</dbReference>
<dbReference type="PANTHER" id="PTHR14237">
    <property type="entry name" value="MOLYBDOPTERIN COFACTOR SULFURASE MOSC"/>
    <property type="match status" value="1"/>
</dbReference>
<organism evidence="3 4">
    <name type="scientific">Aspergillus cavernicola</name>
    <dbReference type="NCBI Taxonomy" id="176166"/>
    <lineage>
        <taxon>Eukaryota</taxon>
        <taxon>Fungi</taxon>
        <taxon>Dikarya</taxon>
        <taxon>Ascomycota</taxon>
        <taxon>Pezizomycotina</taxon>
        <taxon>Eurotiomycetes</taxon>
        <taxon>Eurotiomycetidae</taxon>
        <taxon>Eurotiales</taxon>
        <taxon>Aspergillaceae</taxon>
        <taxon>Aspergillus</taxon>
        <taxon>Aspergillus subgen. Nidulantes</taxon>
    </lineage>
</organism>
<dbReference type="Pfam" id="PF03473">
    <property type="entry name" value="MOSC"/>
    <property type="match status" value="1"/>
</dbReference>
<gene>
    <name evidence="3" type="ORF">BDW59DRAFT_178529</name>
</gene>
<keyword evidence="1" id="KW-1133">Transmembrane helix</keyword>
<dbReference type="Pfam" id="PF03476">
    <property type="entry name" value="MOSC_N"/>
    <property type="match status" value="1"/>
</dbReference>
<evidence type="ECO:0000313" key="3">
    <source>
        <dbReference type="EMBL" id="KAL2812667.1"/>
    </source>
</evidence>
<feature type="domain" description="MOSC" evidence="2">
    <location>
        <begin position="283"/>
        <end position="453"/>
    </location>
</feature>
<protein>
    <recommendedName>
        <fullName evidence="2">MOSC domain-containing protein</fullName>
    </recommendedName>
</protein>
<dbReference type="EMBL" id="JBFXLS010000169">
    <property type="protein sequence ID" value="KAL2812667.1"/>
    <property type="molecule type" value="Genomic_DNA"/>
</dbReference>
<keyword evidence="4" id="KW-1185">Reference proteome</keyword>
<name>A0ABR4HD08_9EURO</name>
<evidence type="ECO:0000259" key="2">
    <source>
        <dbReference type="PROSITE" id="PS51340"/>
    </source>
</evidence>
<keyword evidence="1" id="KW-0472">Membrane</keyword>
<dbReference type="InterPro" id="IPR011037">
    <property type="entry name" value="Pyrv_Knase-like_insert_dom_sf"/>
</dbReference>
<dbReference type="Proteomes" id="UP001610335">
    <property type="component" value="Unassembled WGS sequence"/>
</dbReference>
<dbReference type="SUPFAM" id="SSF141673">
    <property type="entry name" value="MOSC N-terminal domain-like"/>
    <property type="match status" value="1"/>
</dbReference>